<dbReference type="Proteomes" id="UP001144323">
    <property type="component" value="Unassembled WGS sequence"/>
</dbReference>
<sequence>MREILVHFSDIPLRTLSDGEVLLKEGERTGHLYALASGKLEVLRGETQVAILEEPGSLIGEMAVLLDSAHTATARALGPASVHVVEDGAAFMSAHPELAWLVSRLLARRLNAATTYLADIKRQFAGAGNHLEMVGEVLESLMHQQGLRGGRQASQRDGYRD</sequence>
<dbReference type="InterPro" id="IPR000595">
    <property type="entry name" value="cNMP-bd_dom"/>
</dbReference>
<keyword evidence="3" id="KW-1185">Reference proteome</keyword>
<dbReference type="PROSITE" id="PS50042">
    <property type="entry name" value="CNMP_BINDING_3"/>
    <property type="match status" value="1"/>
</dbReference>
<dbReference type="InterPro" id="IPR014710">
    <property type="entry name" value="RmlC-like_jellyroll"/>
</dbReference>
<evidence type="ECO:0000313" key="3">
    <source>
        <dbReference type="Proteomes" id="UP001144323"/>
    </source>
</evidence>
<dbReference type="RefSeq" id="WP_281802090.1">
    <property type="nucleotide sequence ID" value="NZ_BSEC01000001.1"/>
</dbReference>
<evidence type="ECO:0000313" key="2">
    <source>
        <dbReference type="EMBL" id="GLI92716.1"/>
    </source>
</evidence>
<dbReference type="Gene3D" id="2.60.120.10">
    <property type="entry name" value="Jelly Rolls"/>
    <property type="match status" value="1"/>
</dbReference>
<evidence type="ECO:0000259" key="1">
    <source>
        <dbReference type="PROSITE" id="PS50042"/>
    </source>
</evidence>
<dbReference type="EMBL" id="BSEC01000001">
    <property type="protein sequence ID" value="GLI92716.1"/>
    <property type="molecule type" value="Genomic_DNA"/>
</dbReference>
<organism evidence="2 3">
    <name type="scientific">Methylocystis echinoides</name>
    <dbReference type="NCBI Taxonomy" id="29468"/>
    <lineage>
        <taxon>Bacteria</taxon>
        <taxon>Pseudomonadati</taxon>
        <taxon>Pseudomonadota</taxon>
        <taxon>Alphaproteobacteria</taxon>
        <taxon>Hyphomicrobiales</taxon>
        <taxon>Methylocystaceae</taxon>
        <taxon>Methylocystis</taxon>
    </lineage>
</organism>
<dbReference type="InterPro" id="IPR018490">
    <property type="entry name" value="cNMP-bd_dom_sf"/>
</dbReference>
<feature type="domain" description="Cyclic nucleotide-binding" evidence="1">
    <location>
        <begin position="1"/>
        <end position="86"/>
    </location>
</feature>
<comment type="caution">
    <text evidence="2">The sequence shown here is derived from an EMBL/GenBank/DDBJ whole genome shotgun (WGS) entry which is preliminary data.</text>
</comment>
<dbReference type="Pfam" id="PF00027">
    <property type="entry name" value="cNMP_binding"/>
    <property type="match status" value="1"/>
</dbReference>
<accession>A0A9W6GTS2</accession>
<dbReference type="CDD" id="cd00038">
    <property type="entry name" value="CAP_ED"/>
    <property type="match status" value="1"/>
</dbReference>
<name>A0A9W6GTS2_9HYPH</name>
<dbReference type="SMART" id="SM00100">
    <property type="entry name" value="cNMP"/>
    <property type="match status" value="1"/>
</dbReference>
<reference evidence="2" key="1">
    <citation type="journal article" date="2023" name="Int. J. Syst. Evol. Microbiol.">
        <title>Methylocystis iwaonis sp. nov., a type II methane-oxidizing bacterium from surface soil of a rice paddy field in Japan, and emended description of the genus Methylocystis (ex Whittenbury et al. 1970) Bowman et al. 1993.</title>
        <authorList>
            <person name="Kaise H."/>
            <person name="Sawadogo J.B."/>
            <person name="Alam M.S."/>
            <person name="Ueno C."/>
            <person name="Dianou D."/>
            <person name="Shinjo R."/>
            <person name="Asakawa S."/>
        </authorList>
    </citation>
    <scope>NUCLEOTIDE SEQUENCE</scope>
    <source>
        <strain evidence="2">LMG27198</strain>
    </source>
</reference>
<protein>
    <submittedName>
        <fullName evidence="2">3',5'-cyclic-nucleotide phosphodiesterase</fullName>
    </submittedName>
</protein>
<proteinExistence type="predicted"/>
<gene>
    <name evidence="2" type="ORF">LMG27198_17080</name>
</gene>
<dbReference type="AlphaFoldDB" id="A0A9W6GTS2"/>
<dbReference type="SUPFAM" id="SSF51206">
    <property type="entry name" value="cAMP-binding domain-like"/>
    <property type="match status" value="1"/>
</dbReference>